<dbReference type="Proteomes" id="UP000283644">
    <property type="component" value="Unassembled WGS sequence"/>
</dbReference>
<dbReference type="GO" id="GO:0016787">
    <property type="term" value="F:hydrolase activity"/>
    <property type="evidence" value="ECO:0007669"/>
    <property type="project" value="UniProtKB-KW"/>
</dbReference>
<dbReference type="SUPFAM" id="SSF56529">
    <property type="entry name" value="FAH"/>
    <property type="match status" value="1"/>
</dbReference>
<keyword evidence="4" id="KW-1185">Reference proteome</keyword>
<reference evidence="3 4" key="1">
    <citation type="submission" date="2018-09" db="EMBL/GenBank/DDBJ databases">
        <title>Genome sequencing of Nocardioides immobilis CCTCC AB 2017083 for comparison to Nocardioides silvaticus.</title>
        <authorList>
            <person name="Li C."/>
            <person name="Wang G."/>
        </authorList>
    </citation>
    <scope>NUCLEOTIDE SEQUENCE [LARGE SCALE GENOMIC DNA]</scope>
    <source>
        <strain evidence="3 4">CCTCC AB 2017083</strain>
    </source>
</reference>
<dbReference type="InterPro" id="IPR011234">
    <property type="entry name" value="Fumarylacetoacetase-like_C"/>
</dbReference>
<proteinExistence type="predicted"/>
<dbReference type="PANTHER" id="PTHR11820">
    <property type="entry name" value="ACYLPYRUVASE"/>
    <property type="match status" value="1"/>
</dbReference>
<dbReference type="AlphaFoldDB" id="A0A417Y6U9"/>
<name>A0A417Y6U9_9ACTN</name>
<protein>
    <submittedName>
        <fullName evidence="3">FAA hydrolase family protein</fullName>
    </submittedName>
</protein>
<dbReference type="RefSeq" id="WP_118923415.1">
    <property type="nucleotide sequence ID" value="NZ_QXGH01000010.1"/>
</dbReference>
<dbReference type="OrthoDB" id="9805307at2"/>
<accession>A0A417Y6U9</accession>
<dbReference type="Pfam" id="PF01557">
    <property type="entry name" value="FAA_hydrolase"/>
    <property type="match status" value="1"/>
</dbReference>
<gene>
    <name evidence="3" type="ORF">D0Z08_05490</name>
</gene>
<keyword evidence="1" id="KW-0479">Metal-binding</keyword>
<evidence type="ECO:0000256" key="1">
    <source>
        <dbReference type="ARBA" id="ARBA00022723"/>
    </source>
</evidence>
<organism evidence="3 4">
    <name type="scientific">Nocardioides immobilis</name>
    <dbReference type="NCBI Taxonomy" id="2049295"/>
    <lineage>
        <taxon>Bacteria</taxon>
        <taxon>Bacillati</taxon>
        <taxon>Actinomycetota</taxon>
        <taxon>Actinomycetes</taxon>
        <taxon>Propionibacteriales</taxon>
        <taxon>Nocardioidaceae</taxon>
        <taxon>Nocardioides</taxon>
    </lineage>
</organism>
<evidence type="ECO:0000313" key="3">
    <source>
        <dbReference type="EMBL" id="RHW28413.1"/>
    </source>
</evidence>
<evidence type="ECO:0000259" key="2">
    <source>
        <dbReference type="Pfam" id="PF01557"/>
    </source>
</evidence>
<evidence type="ECO:0000313" key="4">
    <source>
        <dbReference type="Proteomes" id="UP000283644"/>
    </source>
</evidence>
<dbReference type="Gene3D" id="3.90.850.10">
    <property type="entry name" value="Fumarylacetoacetase-like, C-terminal domain"/>
    <property type="match status" value="1"/>
</dbReference>
<dbReference type="EMBL" id="QXGH01000010">
    <property type="protein sequence ID" value="RHW28413.1"/>
    <property type="molecule type" value="Genomic_DNA"/>
</dbReference>
<feature type="domain" description="Fumarylacetoacetase-like C-terminal" evidence="2">
    <location>
        <begin position="85"/>
        <end position="279"/>
    </location>
</feature>
<dbReference type="InterPro" id="IPR036663">
    <property type="entry name" value="Fumarylacetoacetase_C_sf"/>
</dbReference>
<keyword evidence="3" id="KW-0378">Hydrolase</keyword>
<dbReference type="GO" id="GO:0046872">
    <property type="term" value="F:metal ion binding"/>
    <property type="evidence" value="ECO:0007669"/>
    <property type="project" value="UniProtKB-KW"/>
</dbReference>
<sequence>MRLAHFTDRRADRRDGHAEHLLGVVVGDDILDITHLVPGEGGRGFPLQRLIEHLENGGVVELDPTAPSRHLSEVQLLSPLPLPPKILAAPVNYLDHKAEMHVEHTVADLGIFLKARTSVIGPDQDVVLPYTDRRFDQEAELGVVIGRHARHLSVESAMDAVFGFTCVLDMSLRSTEDRSTRKSFDTFTPIGPWIVTKDEVGDPAGLNLWCRVNGVERQSTSLADLIFDVPTLVAYASSVMTLEPGDVIATGTPAGVAPVGDGDTIEMGIEGIGTLKVRVTAHGAVRYEDRTGAHLDPSRIASTHTRAGR</sequence>
<comment type="caution">
    <text evidence="3">The sequence shown here is derived from an EMBL/GenBank/DDBJ whole genome shotgun (WGS) entry which is preliminary data.</text>
</comment>